<keyword evidence="1" id="KW-0472">Membrane</keyword>
<proteinExistence type="predicted"/>
<organism evidence="2 3">
    <name type="scientific">Edaphobacter acidisoli</name>
    <dbReference type="NCBI Taxonomy" id="2040573"/>
    <lineage>
        <taxon>Bacteria</taxon>
        <taxon>Pseudomonadati</taxon>
        <taxon>Acidobacteriota</taxon>
        <taxon>Terriglobia</taxon>
        <taxon>Terriglobales</taxon>
        <taxon>Acidobacteriaceae</taxon>
        <taxon>Edaphobacter</taxon>
    </lineage>
</organism>
<keyword evidence="1" id="KW-0812">Transmembrane</keyword>
<evidence type="ECO:0000313" key="3">
    <source>
        <dbReference type="Proteomes" id="UP000648801"/>
    </source>
</evidence>
<feature type="transmembrane region" description="Helical" evidence="1">
    <location>
        <begin position="7"/>
        <end position="24"/>
    </location>
</feature>
<accession>A0A916RRG5</accession>
<reference evidence="2" key="2">
    <citation type="submission" date="2020-09" db="EMBL/GenBank/DDBJ databases">
        <authorList>
            <person name="Sun Q."/>
            <person name="Zhou Y."/>
        </authorList>
    </citation>
    <scope>NUCLEOTIDE SEQUENCE</scope>
    <source>
        <strain evidence="2">CGMCC 1.15447</strain>
    </source>
</reference>
<dbReference type="AlphaFoldDB" id="A0A916RRG5"/>
<keyword evidence="3" id="KW-1185">Reference proteome</keyword>
<keyword evidence="1" id="KW-1133">Transmembrane helix</keyword>
<comment type="caution">
    <text evidence="2">The sequence shown here is derived from an EMBL/GenBank/DDBJ whole genome shotgun (WGS) entry which is preliminary data.</text>
</comment>
<evidence type="ECO:0000256" key="1">
    <source>
        <dbReference type="SAM" id="Phobius"/>
    </source>
</evidence>
<name>A0A916RRG5_9BACT</name>
<feature type="transmembrane region" description="Helical" evidence="1">
    <location>
        <begin position="30"/>
        <end position="49"/>
    </location>
</feature>
<sequence>MIWFRIKVAIINIGIAAALVYRYWTGTPLRTILIIGALAFVFANVLMVISQEQQAKARNAGRTPSNKS</sequence>
<evidence type="ECO:0000313" key="2">
    <source>
        <dbReference type="EMBL" id="GGA64316.1"/>
    </source>
</evidence>
<dbReference type="EMBL" id="BMJB01000001">
    <property type="protein sequence ID" value="GGA64316.1"/>
    <property type="molecule type" value="Genomic_DNA"/>
</dbReference>
<dbReference type="Proteomes" id="UP000648801">
    <property type="component" value="Unassembled WGS sequence"/>
</dbReference>
<reference evidence="2" key="1">
    <citation type="journal article" date="2014" name="Int. J. Syst. Evol. Microbiol.">
        <title>Complete genome sequence of Corynebacterium casei LMG S-19264T (=DSM 44701T), isolated from a smear-ripened cheese.</title>
        <authorList>
            <consortium name="US DOE Joint Genome Institute (JGI-PGF)"/>
            <person name="Walter F."/>
            <person name="Albersmeier A."/>
            <person name="Kalinowski J."/>
            <person name="Ruckert C."/>
        </authorList>
    </citation>
    <scope>NUCLEOTIDE SEQUENCE</scope>
    <source>
        <strain evidence="2">CGMCC 1.15447</strain>
    </source>
</reference>
<gene>
    <name evidence="2" type="ORF">GCM10011507_14880</name>
</gene>
<protein>
    <submittedName>
        <fullName evidence="2">Uncharacterized protein</fullName>
    </submittedName>
</protein>
<dbReference type="RefSeq" id="WP_188758603.1">
    <property type="nucleotide sequence ID" value="NZ_BMJB01000001.1"/>
</dbReference>